<dbReference type="AlphaFoldDB" id="A0A2C5ZPT0"/>
<dbReference type="Gene3D" id="3.40.50.10810">
    <property type="entry name" value="Tandem AAA-ATPase domain"/>
    <property type="match status" value="1"/>
</dbReference>
<accession>A0A2C5ZPT0</accession>
<keyword evidence="3" id="KW-0067">ATP-binding</keyword>
<dbReference type="EMBL" id="NJEU01000094">
    <property type="protein sequence ID" value="PHH81832.1"/>
    <property type="molecule type" value="Genomic_DNA"/>
</dbReference>
<dbReference type="GO" id="GO:0006281">
    <property type="term" value="P:DNA repair"/>
    <property type="evidence" value="ECO:0007669"/>
    <property type="project" value="TreeGrafter"/>
</dbReference>
<reference evidence="7 8" key="1">
    <citation type="submission" date="2017-06" db="EMBL/GenBank/DDBJ databases">
        <title>Ant-infecting Ophiocordyceps genomes reveal a high diversity of potential behavioral manipulation genes and a possible major role for enterotoxins.</title>
        <authorList>
            <person name="De Bekker C."/>
            <person name="Evans H.C."/>
            <person name="Brachmann A."/>
            <person name="Hughes D.P."/>
        </authorList>
    </citation>
    <scope>NUCLEOTIDE SEQUENCE [LARGE SCALE GENOMIC DNA]</scope>
    <source>
        <strain evidence="7 8">1348a</strain>
    </source>
</reference>
<dbReference type="SMART" id="SM00487">
    <property type="entry name" value="DEXDc"/>
    <property type="match status" value="1"/>
</dbReference>
<dbReference type="Proteomes" id="UP000224854">
    <property type="component" value="Unassembled WGS sequence"/>
</dbReference>
<evidence type="ECO:0000256" key="4">
    <source>
        <dbReference type="SAM" id="MobiDB-lite"/>
    </source>
</evidence>
<proteinExistence type="predicted"/>
<evidence type="ECO:0000256" key="3">
    <source>
        <dbReference type="ARBA" id="ARBA00022840"/>
    </source>
</evidence>
<evidence type="ECO:0000313" key="7">
    <source>
        <dbReference type="EMBL" id="PHH81832.1"/>
    </source>
</evidence>
<evidence type="ECO:0000313" key="8">
    <source>
        <dbReference type="Proteomes" id="UP000224854"/>
    </source>
</evidence>
<gene>
    <name evidence="7" type="ORF">CDD82_7766</name>
</gene>
<evidence type="ECO:0000259" key="6">
    <source>
        <dbReference type="PROSITE" id="PS51194"/>
    </source>
</evidence>
<dbReference type="PANTHER" id="PTHR45626">
    <property type="entry name" value="TRANSCRIPTION TERMINATION FACTOR 2-RELATED"/>
    <property type="match status" value="1"/>
</dbReference>
<dbReference type="PANTHER" id="PTHR45626:SF22">
    <property type="entry name" value="DNA REPAIR PROTEIN RAD5"/>
    <property type="match status" value="1"/>
</dbReference>
<evidence type="ECO:0000256" key="1">
    <source>
        <dbReference type="ARBA" id="ARBA00022741"/>
    </source>
</evidence>
<evidence type="ECO:0008006" key="9">
    <source>
        <dbReference type="Google" id="ProtNLM"/>
    </source>
</evidence>
<keyword evidence="8" id="KW-1185">Reference proteome</keyword>
<dbReference type="InterPro" id="IPR014001">
    <property type="entry name" value="Helicase_ATP-bd"/>
</dbReference>
<feature type="region of interest" description="Disordered" evidence="4">
    <location>
        <begin position="1"/>
        <end position="52"/>
    </location>
</feature>
<dbReference type="SMART" id="SM00490">
    <property type="entry name" value="HELICc"/>
    <property type="match status" value="1"/>
</dbReference>
<dbReference type="PROSITE" id="PS51194">
    <property type="entry name" value="HELICASE_CTER"/>
    <property type="match status" value="1"/>
</dbReference>
<dbReference type="InterPro" id="IPR001650">
    <property type="entry name" value="Helicase_C-like"/>
</dbReference>
<keyword evidence="2" id="KW-0378">Hydrolase</keyword>
<name>A0A2C5ZPT0_9HYPO</name>
<dbReference type="CDD" id="cd18008">
    <property type="entry name" value="DEXDc_SHPRH-like"/>
    <property type="match status" value="1"/>
</dbReference>
<comment type="caution">
    <text evidence="7">The sequence shown here is derived from an EMBL/GenBank/DDBJ whole genome shotgun (WGS) entry which is preliminary data.</text>
</comment>
<dbReference type="InterPro" id="IPR027417">
    <property type="entry name" value="P-loop_NTPase"/>
</dbReference>
<sequence length="978" mass="111049">MRRVPSTSDRQQRDERNTRYLSTPRLEPWRYSPTNQSQTYDPPSLPTEMSRDSSSWENFLNISPSLRDVQSPASTFAEPLFSPYSALPDLSTSDHISDNRNDRRNIFIVEGRNEAPNSGLSINPMQLLYPKTGDTTSTTASNQNPEIVCFGTIPGISAKCNRPGPREITWPLQVQMEFSPSDQKASSDTLKQRCFTAVDFPEIRGRILSSYGQMMQGLLEVESLSFHASCMVSGEPTGQQLPCTLELTIYGPLDFSDELGSWLGEYDVFLQDPQLCHKDVRYCNPHKLSSEVEVYPLLREVVAQTSSRMHLQAIIEGPNLLDSLDSGKDLEESPQPPAIFTALKRHQKQALTFMLSREQEREFHGKQQSIWETVDTDYQQHFVNRVSDMDQLEVPRQFYGGIIADPMGFGKTLTMIALAATDQILQSSPEYMDIEENRNPSVATTLIIVPPTLLDTWEEQLSEHVYAGQLKFRRHHGKTRLSSPKDATAYNIILTTYHTVAIDLRTGNTRNQSPLFSIFWRRIILDEAHVIRNANSQLAKAVCSLDAQYRWAVTGTPIQNHLSDLAALLKFIRVYPYDDIKRFEADISNIWKSGEDEEAVKRLQRLATCLLLRRPKRTISLPSREDLRCPVEFTRPERDEYNKMLQQTRTRIDEALDQDSEVERSRVYINILQQIKSLRIFCNMGLLYNSRHEQQALKPSDDWNSIAQNIFNLQQEMGPIDCFSCPTTVDVTDTLPDEPKPKHSPLFTRCFKFSCSECSYKLKQADRVLICGHNPPCPSAPISLDQSAKNSTLEDVTSLTPALPANLPSKVAALIDNIRTLPRDVKCVVFSSWRLTLNIVAAGLEQAGITAIRFDGKVPQRDRQAAVDRFRNDADARVMLLTLSCGAVGLTLTVASRAYLVEPHWNPSLEEQALARIHRLGQTREVTTIRFYMRNSFEEQVMKVQEKKKQLAGVLLSRHDEGKTDESLDNLQKLRSLL</sequence>
<dbReference type="OrthoDB" id="4925952at2759"/>
<dbReference type="InterPro" id="IPR050628">
    <property type="entry name" value="SNF2_RAD54_helicase_TF"/>
</dbReference>
<dbReference type="PROSITE" id="PS51192">
    <property type="entry name" value="HELICASE_ATP_BIND_1"/>
    <property type="match status" value="1"/>
</dbReference>
<evidence type="ECO:0000259" key="5">
    <source>
        <dbReference type="PROSITE" id="PS51192"/>
    </source>
</evidence>
<dbReference type="Pfam" id="PF00271">
    <property type="entry name" value="Helicase_C"/>
    <property type="match status" value="1"/>
</dbReference>
<feature type="compositionally biased region" description="Polar residues" evidence="4">
    <location>
        <begin position="32"/>
        <end position="41"/>
    </location>
</feature>
<dbReference type="CDD" id="cd18793">
    <property type="entry name" value="SF2_C_SNF"/>
    <property type="match status" value="1"/>
</dbReference>
<dbReference type="InterPro" id="IPR049730">
    <property type="entry name" value="SNF2/RAD54-like_C"/>
</dbReference>
<dbReference type="GO" id="GO:0005524">
    <property type="term" value="F:ATP binding"/>
    <property type="evidence" value="ECO:0007669"/>
    <property type="project" value="UniProtKB-KW"/>
</dbReference>
<dbReference type="Pfam" id="PF00176">
    <property type="entry name" value="SNF2-rel_dom"/>
    <property type="match status" value="1"/>
</dbReference>
<dbReference type="InterPro" id="IPR000330">
    <property type="entry name" value="SNF2_N"/>
</dbReference>
<organism evidence="7 8">
    <name type="scientific">Ophiocordyceps australis</name>
    <dbReference type="NCBI Taxonomy" id="1399860"/>
    <lineage>
        <taxon>Eukaryota</taxon>
        <taxon>Fungi</taxon>
        <taxon>Dikarya</taxon>
        <taxon>Ascomycota</taxon>
        <taxon>Pezizomycotina</taxon>
        <taxon>Sordariomycetes</taxon>
        <taxon>Hypocreomycetidae</taxon>
        <taxon>Hypocreales</taxon>
        <taxon>Ophiocordycipitaceae</taxon>
        <taxon>Ophiocordyceps</taxon>
    </lineage>
</organism>
<dbReference type="GO" id="GO:0008094">
    <property type="term" value="F:ATP-dependent activity, acting on DNA"/>
    <property type="evidence" value="ECO:0007669"/>
    <property type="project" value="TreeGrafter"/>
</dbReference>
<dbReference type="Gene3D" id="3.40.50.300">
    <property type="entry name" value="P-loop containing nucleotide triphosphate hydrolases"/>
    <property type="match status" value="1"/>
</dbReference>
<feature type="domain" description="Helicase C-terminal" evidence="6">
    <location>
        <begin position="810"/>
        <end position="972"/>
    </location>
</feature>
<feature type="domain" description="Helicase ATP-binding" evidence="5">
    <location>
        <begin position="392"/>
        <end position="575"/>
    </location>
</feature>
<dbReference type="GO" id="GO:0005634">
    <property type="term" value="C:nucleus"/>
    <property type="evidence" value="ECO:0007669"/>
    <property type="project" value="TreeGrafter"/>
</dbReference>
<dbReference type="GO" id="GO:0016787">
    <property type="term" value="F:hydrolase activity"/>
    <property type="evidence" value="ECO:0007669"/>
    <property type="project" value="UniProtKB-KW"/>
</dbReference>
<dbReference type="InterPro" id="IPR038718">
    <property type="entry name" value="SNF2-like_sf"/>
</dbReference>
<evidence type="ECO:0000256" key="2">
    <source>
        <dbReference type="ARBA" id="ARBA00022801"/>
    </source>
</evidence>
<protein>
    <recommendedName>
        <fullName evidence="9">Helicase ATP-binding domain-containing protein</fullName>
    </recommendedName>
</protein>
<dbReference type="SUPFAM" id="SSF52540">
    <property type="entry name" value="P-loop containing nucleoside triphosphate hydrolases"/>
    <property type="match status" value="2"/>
</dbReference>
<keyword evidence="1" id="KW-0547">Nucleotide-binding</keyword>